<dbReference type="NCBIfam" id="NF006767">
    <property type="entry name" value="PRK09289.1"/>
    <property type="match status" value="1"/>
</dbReference>
<organism evidence="13">
    <name type="scientific">uncultured Alphaproteobacteria bacterium</name>
    <dbReference type="NCBI Taxonomy" id="91750"/>
    <lineage>
        <taxon>Bacteria</taxon>
        <taxon>Pseudomonadati</taxon>
        <taxon>Pseudomonadota</taxon>
        <taxon>Alphaproteobacteria</taxon>
        <taxon>environmental samples</taxon>
    </lineage>
</organism>
<feature type="domain" description="Lumazine-binding" evidence="12">
    <location>
        <begin position="96"/>
        <end position="192"/>
    </location>
</feature>
<evidence type="ECO:0000256" key="8">
    <source>
        <dbReference type="ARBA" id="ARBA00022679"/>
    </source>
</evidence>
<dbReference type="EC" id="2.5.1.9" evidence="5 10"/>
<dbReference type="PANTHER" id="PTHR21098:SF12">
    <property type="entry name" value="RIBOFLAVIN SYNTHASE"/>
    <property type="match status" value="1"/>
</dbReference>
<dbReference type="CDD" id="cd00402">
    <property type="entry name" value="Riboflavin_synthase_like"/>
    <property type="match status" value="1"/>
</dbReference>
<evidence type="ECO:0000256" key="7">
    <source>
        <dbReference type="ARBA" id="ARBA00022619"/>
    </source>
</evidence>
<protein>
    <recommendedName>
        <fullName evidence="6 10">Riboflavin synthase</fullName>
        <ecNumber evidence="5 10">2.5.1.9</ecNumber>
    </recommendedName>
</protein>
<dbReference type="NCBIfam" id="TIGR00187">
    <property type="entry name" value="ribE"/>
    <property type="match status" value="1"/>
</dbReference>
<comment type="catalytic activity">
    <reaction evidence="1">
        <text>2 6,7-dimethyl-8-(1-D-ribityl)lumazine + H(+) = 5-amino-6-(D-ribitylamino)uracil + riboflavin</text>
        <dbReference type="Rhea" id="RHEA:20772"/>
        <dbReference type="ChEBI" id="CHEBI:15378"/>
        <dbReference type="ChEBI" id="CHEBI:15934"/>
        <dbReference type="ChEBI" id="CHEBI:57986"/>
        <dbReference type="ChEBI" id="CHEBI:58201"/>
        <dbReference type="EC" id="2.5.1.9"/>
    </reaction>
</comment>
<dbReference type="Pfam" id="PF00677">
    <property type="entry name" value="Lum_binding"/>
    <property type="match status" value="2"/>
</dbReference>
<reference evidence="13" key="1">
    <citation type="submission" date="2016-04" db="EMBL/GenBank/DDBJ databases">
        <authorList>
            <person name="Evans L.H."/>
            <person name="Alamgir A."/>
            <person name="Owens N."/>
            <person name="Weber N.D."/>
            <person name="Virtaneva K."/>
            <person name="Barbian K."/>
            <person name="Babar A."/>
            <person name="Rosenke K."/>
        </authorList>
    </citation>
    <scope>NUCLEOTIDE SEQUENCE</scope>
    <source>
        <strain evidence="13">86</strain>
    </source>
</reference>
<dbReference type="NCBIfam" id="NF009566">
    <property type="entry name" value="PRK13020.1"/>
    <property type="match status" value="1"/>
</dbReference>
<dbReference type="FunFam" id="2.40.30.20:FF:000003">
    <property type="entry name" value="Riboflavin synthase, alpha subunit"/>
    <property type="match status" value="1"/>
</dbReference>
<dbReference type="FunFam" id="2.40.30.20:FF:000004">
    <property type="entry name" value="Riboflavin synthase, alpha subunit"/>
    <property type="match status" value="1"/>
</dbReference>
<gene>
    <name evidence="13" type="primary">ribE</name>
    <name evidence="13" type="ORF">KL86APRO_10539</name>
</gene>
<keyword evidence="7" id="KW-0686">Riboflavin biosynthesis</keyword>
<dbReference type="Gene3D" id="2.40.30.20">
    <property type="match status" value="2"/>
</dbReference>
<dbReference type="InterPro" id="IPR023366">
    <property type="entry name" value="ATP_synth_asu-like_sf"/>
</dbReference>
<dbReference type="InterPro" id="IPR017938">
    <property type="entry name" value="Riboflavin_synthase-like_b-brl"/>
</dbReference>
<sequence>MFTGIVTDVGRVRAIAHAGDTRFEVTTAYDMNTVEIGASIANSGVCLTVIETGPDWYAVQASGETLSKTTLGDWTVGSRVNLERALKVGDELGGHIVSGHVDGVGEVVSIRDEGESKRFVFRVPASLKSFMATKGSVAIDGVSLTVNEVEGDTFGVNIIPHTQEVTLFGDYVVGTRVNVEIDMLARYVSRLLERD</sequence>
<evidence type="ECO:0000256" key="9">
    <source>
        <dbReference type="ARBA" id="ARBA00022737"/>
    </source>
</evidence>
<evidence type="ECO:0000256" key="1">
    <source>
        <dbReference type="ARBA" id="ARBA00000968"/>
    </source>
</evidence>
<comment type="function">
    <text evidence="2">Catalyzes the dismutation of two molecules of 6,7-dimethyl-8-ribityllumazine, resulting in the formation of riboflavin and 5-amino-6-(D-ribitylamino)uracil.</text>
</comment>
<dbReference type="GO" id="GO:0004746">
    <property type="term" value="F:riboflavin synthase activity"/>
    <property type="evidence" value="ECO:0007669"/>
    <property type="project" value="UniProtKB-UniRule"/>
</dbReference>
<evidence type="ECO:0000256" key="11">
    <source>
        <dbReference type="PROSITE-ProRule" id="PRU00524"/>
    </source>
</evidence>
<keyword evidence="8 13" id="KW-0808">Transferase</keyword>
<dbReference type="InterPro" id="IPR001783">
    <property type="entry name" value="Lumazine-bd"/>
</dbReference>
<dbReference type="InterPro" id="IPR026017">
    <property type="entry name" value="Lumazine-bd_dom"/>
</dbReference>
<feature type="repeat" description="Lumazine-binding" evidence="11">
    <location>
        <begin position="96"/>
        <end position="192"/>
    </location>
</feature>
<dbReference type="PROSITE" id="PS51177">
    <property type="entry name" value="LUMAZINE_BIND"/>
    <property type="match status" value="2"/>
</dbReference>
<evidence type="ECO:0000259" key="12">
    <source>
        <dbReference type="PROSITE" id="PS51177"/>
    </source>
</evidence>
<dbReference type="SUPFAM" id="SSF63380">
    <property type="entry name" value="Riboflavin synthase domain-like"/>
    <property type="match status" value="2"/>
</dbReference>
<proteinExistence type="predicted"/>
<evidence type="ECO:0000256" key="10">
    <source>
        <dbReference type="NCBIfam" id="TIGR00187"/>
    </source>
</evidence>
<feature type="repeat" description="Lumazine-binding" evidence="11">
    <location>
        <begin position="1"/>
        <end position="95"/>
    </location>
</feature>
<comment type="subunit">
    <text evidence="4">Homotrimer.</text>
</comment>
<dbReference type="PIRSF" id="PIRSF000498">
    <property type="entry name" value="Riboflavin_syn_A"/>
    <property type="match status" value="1"/>
</dbReference>
<evidence type="ECO:0000256" key="3">
    <source>
        <dbReference type="ARBA" id="ARBA00004887"/>
    </source>
</evidence>
<accession>A0A212J5F4</accession>
<dbReference type="EMBL" id="FLUO01000001">
    <property type="protein sequence ID" value="SBV94673.1"/>
    <property type="molecule type" value="Genomic_DNA"/>
</dbReference>
<dbReference type="GO" id="GO:0009231">
    <property type="term" value="P:riboflavin biosynthetic process"/>
    <property type="evidence" value="ECO:0007669"/>
    <property type="project" value="UniProtKB-KW"/>
</dbReference>
<dbReference type="PANTHER" id="PTHR21098">
    <property type="entry name" value="RIBOFLAVIN SYNTHASE ALPHA CHAIN"/>
    <property type="match status" value="1"/>
</dbReference>
<keyword evidence="9" id="KW-0677">Repeat</keyword>
<dbReference type="AlphaFoldDB" id="A0A212J5F4"/>
<evidence type="ECO:0000313" key="13">
    <source>
        <dbReference type="EMBL" id="SBV94673.1"/>
    </source>
</evidence>
<name>A0A212J5F4_9PROT</name>
<comment type="pathway">
    <text evidence="3">Cofactor biosynthesis; riboflavin biosynthesis; riboflavin from 2-hydroxy-3-oxobutyl phosphate and 5-amino-6-(D-ribitylamino)uracil: step 2/2.</text>
</comment>
<feature type="domain" description="Lumazine-binding" evidence="12">
    <location>
        <begin position="1"/>
        <end position="95"/>
    </location>
</feature>
<evidence type="ECO:0000256" key="6">
    <source>
        <dbReference type="ARBA" id="ARBA00013950"/>
    </source>
</evidence>
<evidence type="ECO:0000256" key="4">
    <source>
        <dbReference type="ARBA" id="ARBA00011233"/>
    </source>
</evidence>
<evidence type="ECO:0000256" key="5">
    <source>
        <dbReference type="ARBA" id="ARBA00012827"/>
    </source>
</evidence>
<evidence type="ECO:0000256" key="2">
    <source>
        <dbReference type="ARBA" id="ARBA00002803"/>
    </source>
</evidence>